<dbReference type="InterPro" id="IPR011042">
    <property type="entry name" value="6-blade_b-propeller_TolB-like"/>
</dbReference>
<keyword evidence="6" id="KW-1185">Reference proteome</keyword>
<dbReference type="EMBL" id="BSPP01000004">
    <property type="protein sequence ID" value="GLS85983.1"/>
    <property type="molecule type" value="Genomic_DNA"/>
</dbReference>
<feature type="binding site" evidence="3">
    <location>
        <position position="93"/>
    </location>
    <ligand>
        <name>substrate</name>
    </ligand>
</feature>
<evidence type="ECO:0000313" key="5">
    <source>
        <dbReference type="EMBL" id="GLS85983.1"/>
    </source>
</evidence>
<evidence type="ECO:0000259" key="4">
    <source>
        <dbReference type="Pfam" id="PF08450"/>
    </source>
</evidence>
<dbReference type="AlphaFoldDB" id="A0AA37WZ38"/>
<dbReference type="Proteomes" id="UP001157355">
    <property type="component" value="Unassembled WGS sequence"/>
</dbReference>
<dbReference type="GO" id="GO:0019853">
    <property type="term" value="P:L-ascorbic acid biosynthetic process"/>
    <property type="evidence" value="ECO:0007669"/>
    <property type="project" value="TreeGrafter"/>
</dbReference>
<proteinExistence type="inferred from homology"/>
<evidence type="ECO:0000313" key="6">
    <source>
        <dbReference type="Proteomes" id="UP001157355"/>
    </source>
</evidence>
<dbReference type="SUPFAM" id="SSF63829">
    <property type="entry name" value="Calcium-dependent phosphotriesterase"/>
    <property type="match status" value="1"/>
</dbReference>
<dbReference type="RefSeq" id="WP_284324194.1">
    <property type="nucleotide sequence ID" value="NZ_BSPP01000004.1"/>
</dbReference>
<keyword evidence="3" id="KW-0479">Metal-binding</keyword>
<comment type="caution">
    <text evidence="5">The sequence shown here is derived from an EMBL/GenBank/DDBJ whole genome shotgun (WGS) entry which is preliminary data.</text>
</comment>
<evidence type="ECO:0000256" key="1">
    <source>
        <dbReference type="ARBA" id="ARBA00008853"/>
    </source>
</evidence>
<name>A0AA37WZ38_9RHOB</name>
<sequence length="286" mass="31375">MIFDPRLCDLGEGPLWHPARQQMFWFDINNQKLLSQDRDGPREWRFPEIVSAAGWVSDDVLLIAGERDLFLFDLETEEVEPLCLLEQDKPKNRPNDGRADPLGGFWIGTMAKDEAIGAGAIYRFYKGELRKLYSDISIPNAICFPPAGAFAHFTDTVTQKVMKVALDAEGWPNATPEVFLDLTAEGLYPDGAVIDADGVMWLAQWGASRVAAYDPQGRFLRAVAVDAPQTTCPAFAGPQLSAMIVTSARKNLDAAALQIAPLSGATFVIEGVAKGQREHQVILGEP</sequence>
<evidence type="ECO:0000256" key="3">
    <source>
        <dbReference type="PIRSR" id="PIRSR605511-2"/>
    </source>
</evidence>
<accession>A0AA37WZ38</accession>
<dbReference type="PANTHER" id="PTHR10907">
    <property type="entry name" value="REGUCALCIN"/>
    <property type="match status" value="1"/>
</dbReference>
<feature type="binding site" evidence="3">
    <location>
        <position position="113"/>
    </location>
    <ligand>
        <name>substrate</name>
    </ligand>
</feature>
<dbReference type="GO" id="GO:0004341">
    <property type="term" value="F:gluconolactonase activity"/>
    <property type="evidence" value="ECO:0007669"/>
    <property type="project" value="TreeGrafter"/>
</dbReference>
<comment type="cofactor">
    <cofactor evidence="3">
        <name>Zn(2+)</name>
        <dbReference type="ChEBI" id="CHEBI:29105"/>
    </cofactor>
    <text evidence="3">Binds 1 divalent metal cation per subunit.</text>
</comment>
<feature type="active site" description="Proton donor/acceptor" evidence="2">
    <location>
        <position position="190"/>
    </location>
</feature>
<feature type="binding site" evidence="3">
    <location>
        <position position="95"/>
    </location>
    <ligand>
        <name>substrate</name>
    </ligand>
</feature>
<reference evidence="5 6" key="1">
    <citation type="journal article" date="2014" name="Int. J. Syst. Evol. Microbiol.">
        <title>Complete genome sequence of Corynebacterium casei LMG S-19264T (=DSM 44701T), isolated from a smear-ripened cheese.</title>
        <authorList>
            <consortium name="US DOE Joint Genome Institute (JGI-PGF)"/>
            <person name="Walter F."/>
            <person name="Albersmeier A."/>
            <person name="Kalinowski J."/>
            <person name="Ruckert C."/>
        </authorList>
    </citation>
    <scope>NUCLEOTIDE SEQUENCE [LARGE SCALE GENOMIC DNA]</scope>
    <source>
        <strain evidence="5 6">NBRC 111766</strain>
    </source>
</reference>
<keyword evidence="3" id="KW-0862">Zinc</keyword>
<dbReference type="PANTHER" id="PTHR10907:SF47">
    <property type="entry name" value="REGUCALCIN"/>
    <property type="match status" value="1"/>
</dbReference>
<dbReference type="InterPro" id="IPR005511">
    <property type="entry name" value="SMP-30"/>
</dbReference>
<comment type="similarity">
    <text evidence="1">Belongs to the SMP-30/CGR1 family.</text>
</comment>
<dbReference type="InterPro" id="IPR013658">
    <property type="entry name" value="SGL"/>
</dbReference>
<organism evidence="5 6">
    <name type="scientific">Cypionkella aquatica</name>
    <dbReference type="NCBI Taxonomy" id="1756042"/>
    <lineage>
        <taxon>Bacteria</taxon>
        <taxon>Pseudomonadati</taxon>
        <taxon>Pseudomonadota</taxon>
        <taxon>Alphaproteobacteria</taxon>
        <taxon>Rhodobacterales</taxon>
        <taxon>Paracoccaceae</taxon>
        <taxon>Cypionkella</taxon>
    </lineage>
</organism>
<feature type="binding site" evidence="3">
    <location>
        <position position="12"/>
    </location>
    <ligand>
        <name>a divalent metal cation</name>
        <dbReference type="ChEBI" id="CHEBI:60240"/>
    </ligand>
</feature>
<feature type="binding site" evidence="3">
    <location>
        <position position="190"/>
    </location>
    <ligand>
        <name>a divalent metal cation</name>
        <dbReference type="ChEBI" id="CHEBI:60240"/>
    </ligand>
</feature>
<dbReference type="GO" id="GO:0005509">
    <property type="term" value="F:calcium ion binding"/>
    <property type="evidence" value="ECO:0007669"/>
    <property type="project" value="TreeGrafter"/>
</dbReference>
<dbReference type="Pfam" id="PF08450">
    <property type="entry name" value="SGL"/>
    <property type="match status" value="1"/>
</dbReference>
<dbReference type="PRINTS" id="PR01790">
    <property type="entry name" value="SMP30FAMILY"/>
</dbReference>
<feature type="domain" description="SMP-30/Gluconolactonase/LRE-like region" evidence="4">
    <location>
        <begin position="10"/>
        <end position="249"/>
    </location>
</feature>
<gene>
    <name evidence="5" type="ORF">GCM10010873_09570</name>
</gene>
<dbReference type="Gene3D" id="2.120.10.30">
    <property type="entry name" value="TolB, C-terminal domain"/>
    <property type="match status" value="1"/>
</dbReference>
<protein>
    <submittedName>
        <fullName evidence="5">Gluconolactonase</fullName>
    </submittedName>
</protein>
<feature type="binding site" evidence="3">
    <location>
        <position position="140"/>
    </location>
    <ligand>
        <name>a divalent metal cation</name>
        <dbReference type="ChEBI" id="CHEBI:60240"/>
    </ligand>
</feature>
<evidence type="ECO:0000256" key="2">
    <source>
        <dbReference type="PIRSR" id="PIRSR605511-1"/>
    </source>
</evidence>